<dbReference type="SUPFAM" id="SSF51735">
    <property type="entry name" value="NAD(P)-binding Rossmann-fold domains"/>
    <property type="match status" value="1"/>
</dbReference>
<dbReference type="PANTHER" id="PTHR33303">
    <property type="entry name" value="CYTOPLASMIC PROTEIN-RELATED"/>
    <property type="match status" value="1"/>
</dbReference>
<sequence length="165" mass="17646">MNHDAYADDYIGGILNEVTTIAVVGASSNPARPSYYVMKYLKRKGYRCIPVNPGLAGQQLLGETAYASLSDIPEPVDMVDCFRASEAIPPIVDEAIAIKAKVVWMQLGVRHDAAAAKAEAAGLKVVMNRCPKIEFGRLSGEIAFMGGRSGVISSKKSKLVGKKTT</sequence>
<evidence type="ECO:0000313" key="2">
    <source>
        <dbReference type="EMBL" id="MZR21487.1"/>
    </source>
</evidence>
<accession>A0A845ME21</accession>
<dbReference type="InterPro" id="IPR036291">
    <property type="entry name" value="NAD(P)-bd_dom_sf"/>
</dbReference>
<evidence type="ECO:0000259" key="1">
    <source>
        <dbReference type="SMART" id="SM00881"/>
    </source>
</evidence>
<dbReference type="AlphaFoldDB" id="A0A845ME21"/>
<name>A0A845ME21_9PROT</name>
<dbReference type="InterPro" id="IPR003781">
    <property type="entry name" value="CoA-bd"/>
</dbReference>
<organism evidence="2 3">
    <name type="scientific">Sneathiella chungangensis</name>
    <dbReference type="NCBI Taxonomy" id="1418234"/>
    <lineage>
        <taxon>Bacteria</taxon>
        <taxon>Pseudomonadati</taxon>
        <taxon>Pseudomonadota</taxon>
        <taxon>Alphaproteobacteria</taxon>
        <taxon>Sneathiellales</taxon>
        <taxon>Sneathiellaceae</taxon>
        <taxon>Sneathiella</taxon>
    </lineage>
</organism>
<dbReference type="Pfam" id="PF13380">
    <property type="entry name" value="CoA_binding_2"/>
    <property type="match status" value="1"/>
</dbReference>
<dbReference type="PANTHER" id="PTHR33303:SF2">
    <property type="entry name" value="COA-BINDING DOMAIN-CONTAINING PROTEIN"/>
    <property type="match status" value="1"/>
</dbReference>
<comment type="caution">
    <text evidence="2">The sequence shown here is derived from an EMBL/GenBank/DDBJ whole genome shotgun (WGS) entry which is preliminary data.</text>
</comment>
<dbReference type="OrthoDB" id="9804695at2"/>
<dbReference type="RefSeq" id="WP_161337879.1">
    <property type="nucleotide sequence ID" value="NZ_JBHSDG010000002.1"/>
</dbReference>
<gene>
    <name evidence="2" type="ORF">GQF03_04015</name>
</gene>
<evidence type="ECO:0000313" key="3">
    <source>
        <dbReference type="Proteomes" id="UP000445696"/>
    </source>
</evidence>
<reference evidence="2 3" key="1">
    <citation type="journal article" date="2014" name="Int. J. Syst. Evol. Microbiol.">
        <title>Sneathiella chungangensis sp. nov., isolated from a marine sand, and emended description of the genus Sneathiella.</title>
        <authorList>
            <person name="Siamphan C."/>
            <person name="Kim H."/>
            <person name="Lee J.S."/>
            <person name="Kim W."/>
        </authorList>
    </citation>
    <scope>NUCLEOTIDE SEQUENCE [LARGE SCALE GENOMIC DNA]</scope>
    <source>
        <strain evidence="2 3">KCTC 32476</strain>
    </source>
</reference>
<keyword evidence="3" id="KW-1185">Reference proteome</keyword>
<dbReference type="Gene3D" id="3.40.50.720">
    <property type="entry name" value="NAD(P)-binding Rossmann-like Domain"/>
    <property type="match status" value="1"/>
</dbReference>
<protein>
    <submittedName>
        <fullName evidence="2">CoA-binding protein</fullName>
    </submittedName>
</protein>
<proteinExistence type="predicted"/>
<dbReference type="EMBL" id="WTVA01000001">
    <property type="protein sequence ID" value="MZR21487.1"/>
    <property type="molecule type" value="Genomic_DNA"/>
</dbReference>
<feature type="domain" description="CoA-binding" evidence="1">
    <location>
        <begin position="14"/>
        <end position="109"/>
    </location>
</feature>
<dbReference type="SMART" id="SM00881">
    <property type="entry name" value="CoA_binding"/>
    <property type="match status" value="1"/>
</dbReference>
<dbReference type="Proteomes" id="UP000445696">
    <property type="component" value="Unassembled WGS sequence"/>
</dbReference>